<feature type="compositionally biased region" description="Low complexity" evidence="3">
    <location>
        <begin position="486"/>
        <end position="497"/>
    </location>
</feature>
<dbReference type="AlphaFoldDB" id="A0A5D2RF12"/>
<dbReference type="Gene3D" id="2.30.29.30">
    <property type="entry name" value="Pleckstrin-homology domain (PH domain)/Phosphotyrosine-binding domain (PTB)"/>
    <property type="match status" value="1"/>
</dbReference>
<feature type="compositionally biased region" description="Low complexity" evidence="3">
    <location>
        <begin position="506"/>
        <end position="515"/>
    </location>
</feature>
<proteinExistence type="predicted"/>
<feature type="compositionally biased region" description="Basic and acidic residues" evidence="3">
    <location>
        <begin position="706"/>
        <end position="743"/>
    </location>
</feature>
<dbReference type="InterPro" id="IPR011993">
    <property type="entry name" value="PH-like_dom_sf"/>
</dbReference>
<dbReference type="CDD" id="cd00159">
    <property type="entry name" value="RhoGAP"/>
    <property type="match status" value="1"/>
</dbReference>
<gene>
    <name evidence="6" type="ORF">ES332_A02G096400v1</name>
</gene>
<dbReference type="Pfam" id="PF00169">
    <property type="entry name" value="PH"/>
    <property type="match status" value="1"/>
</dbReference>
<feature type="compositionally biased region" description="Pro residues" evidence="3">
    <location>
        <begin position="37"/>
        <end position="46"/>
    </location>
</feature>
<feature type="compositionally biased region" description="Acidic residues" evidence="3">
    <location>
        <begin position="422"/>
        <end position="447"/>
    </location>
</feature>
<sequence length="785" mass="86429">MATKKNEPSQKQQRMVSKKDEPSKGHQGDAAVVASPGPLPEAPPTPKSRVRNSVLKSGPLFLSTKGIGWTSWKKRWFILTQTSLVFFKSDPNAIPQKENEVNLILGGIDLNNSGSVVVKADKKLLTVLFQDGQDGRTFTLKAESSEDLYEWRAAFENALSQASSSPHVLGKNDILGNEKANAVNGSKDPVNNKQPVRSTVLGKPILLALEDVDGAPTFLEKALRFIEEHGTKAEGVLRLAADVEDVKRRIQEYEKGKTEFSREEDPHVIADCIKYVIRELPSCPVPASCCNALLEAYRTLGGDRVNTMREAVLDAFPEPNRRLLQRILMMMQAVASNKTLNRMSSSAVAACMAPLILRPLVSGDCEIENDFKLGDDSSIQLLRAAAAANHAQAIVITLLEEYDKIFGEGYVSPNLYYGTEESGSESESESESEGETESEEATDDDCNDATSGSNAYCDSDYVASGTGSRSGHSINNDLDDDKDSDYSSSSSEPSIADGDLKATKKLSSSLHSSLSENDLQRSEDNQSNKSSAIEAVCEFGHRAKRPTVWGWAIAKKKLSMESIHCPSKEEAEIERIKAEKSDLKKGHTEEIEGNLVYEACLEKQKKTLHGHCQALQNDVTRLAEELHRERDKRTALEAGLTPSQGTVALPNTVNEKIKADIKDIAQAEADINNLNKKVDELWMQLNQLLEQNSVSMNNRSNRHQPNHQEKRKDKPKDIEATFKKSGSKDKYADKVECENKKQEPSLTNKQNINGMHAAEIIARKPLASSNVDKSTIKGEVCSILF</sequence>
<evidence type="ECO:0000256" key="1">
    <source>
        <dbReference type="ARBA" id="ARBA00022468"/>
    </source>
</evidence>
<feature type="coiled-coil region" evidence="2">
    <location>
        <begin position="236"/>
        <end position="263"/>
    </location>
</feature>
<organism evidence="6 7">
    <name type="scientific">Gossypium tomentosum</name>
    <name type="common">Hawaiian cotton</name>
    <name type="synonym">Gossypium sandvicense</name>
    <dbReference type="NCBI Taxonomy" id="34277"/>
    <lineage>
        <taxon>Eukaryota</taxon>
        <taxon>Viridiplantae</taxon>
        <taxon>Streptophyta</taxon>
        <taxon>Embryophyta</taxon>
        <taxon>Tracheophyta</taxon>
        <taxon>Spermatophyta</taxon>
        <taxon>Magnoliopsida</taxon>
        <taxon>eudicotyledons</taxon>
        <taxon>Gunneridae</taxon>
        <taxon>Pentapetalae</taxon>
        <taxon>rosids</taxon>
        <taxon>malvids</taxon>
        <taxon>Malvales</taxon>
        <taxon>Malvaceae</taxon>
        <taxon>Malvoideae</taxon>
        <taxon>Gossypium</taxon>
    </lineage>
</organism>
<accession>A0A5D2RF12</accession>
<feature type="coiled-coil region" evidence="2">
    <location>
        <begin position="657"/>
        <end position="691"/>
    </location>
</feature>
<keyword evidence="7" id="KW-1185">Reference proteome</keyword>
<feature type="domain" description="PH" evidence="4">
    <location>
        <begin position="53"/>
        <end position="160"/>
    </location>
</feature>
<dbReference type="Pfam" id="PF00620">
    <property type="entry name" value="RhoGAP"/>
    <property type="match status" value="1"/>
</dbReference>
<feature type="region of interest" description="Disordered" evidence="3">
    <location>
        <begin position="1"/>
        <end position="52"/>
    </location>
</feature>
<feature type="compositionally biased region" description="Basic and acidic residues" evidence="3">
    <location>
        <begin position="17"/>
        <end position="27"/>
    </location>
</feature>
<dbReference type="GO" id="GO:0007165">
    <property type="term" value="P:signal transduction"/>
    <property type="evidence" value="ECO:0007669"/>
    <property type="project" value="InterPro"/>
</dbReference>
<dbReference type="SMART" id="SM00233">
    <property type="entry name" value="PH"/>
    <property type="match status" value="1"/>
</dbReference>
<evidence type="ECO:0000313" key="6">
    <source>
        <dbReference type="EMBL" id="TYI39409.1"/>
    </source>
</evidence>
<feature type="domain" description="Rho-GAP" evidence="5">
    <location>
        <begin position="207"/>
        <end position="406"/>
    </location>
</feature>
<feature type="region of interest" description="Disordered" evidence="3">
    <location>
        <begin position="696"/>
        <end position="749"/>
    </location>
</feature>
<dbReference type="SUPFAM" id="SSF48350">
    <property type="entry name" value="GTPase activation domain, GAP"/>
    <property type="match status" value="1"/>
</dbReference>
<dbReference type="PROSITE" id="PS50003">
    <property type="entry name" value="PH_DOMAIN"/>
    <property type="match status" value="1"/>
</dbReference>
<feature type="region of interest" description="Disordered" evidence="3">
    <location>
        <begin position="464"/>
        <end position="528"/>
    </location>
</feature>
<dbReference type="CDD" id="cd00821">
    <property type="entry name" value="PH"/>
    <property type="match status" value="1"/>
</dbReference>
<dbReference type="PROSITE" id="PS50238">
    <property type="entry name" value="RHOGAP"/>
    <property type="match status" value="1"/>
</dbReference>
<evidence type="ECO:0000256" key="3">
    <source>
        <dbReference type="SAM" id="MobiDB-lite"/>
    </source>
</evidence>
<feature type="compositionally biased region" description="Polar residues" evidence="3">
    <location>
        <begin position="465"/>
        <end position="476"/>
    </location>
</feature>
<dbReference type="InterPro" id="IPR008936">
    <property type="entry name" value="Rho_GTPase_activation_prot"/>
</dbReference>
<reference evidence="6 7" key="1">
    <citation type="submission" date="2019-07" db="EMBL/GenBank/DDBJ databases">
        <title>WGS assembly of Gossypium tomentosum.</title>
        <authorList>
            <person name="Chen Z.J."/>
            <person name="Sreedasyam A."/>
            <person name="Ando A."/>
            <person name="Song Q."/>
            <person name="De L."/>
            <person name="Hulse-Kemp A."/>
            <person name="Ding M."/>
            <person name="Ye W."/>
            <person name="Kirkbride R."/>
            <person name="Jenkins J."/>
            <person name="Plott C."/>
            <person name="Lovell J."/>
            <person name="Lin Y.-M."/>
            <person name="Vaughn R."/>
            <person name="Liu B."/>
            <person name="Li W."/>
            <person name="Simpson S."/>
            <person name="Scheffler B."/>
            <person name="Saski C."/>
            <person name="Grover C."/>
            <person name="Hu G."/>
            <person name="Conover J."/>
            <person name="Carlson J."/>
            <person name="Shu S."/>
            <person name="Boston L."/>
            <person name="Williams M."/>
            <person name="Peterson D."/>
            <person name="Mcgee K."/>
            <person name="Jones D."/>
            <person name="Wendel J."/>
            <person name="Stelly D."/>
            <person name="Grimwood J."/>
            <person name="Schmutz J."/>
        </authorList>
    </citation>
    <scope>NUCLEOTIDE SEQUENCE [LARGE SCALE GENOMIC DNA]</scope>
    <source>
        <strain evidence="6">7179.01</strain>
    </source>
</reference>
<dbReference type="SMART" id="SM00324">
    <property type="entry name" value="RhoGAP"/>
    <property type="match status" value="1"/>
</dbReference>
<evidence type="ECO:0000259" key="4">
    <source>
        <dbReference type="PROSITE" id="PS50003"/>
    </source>
</evidence>
<dbReference type="InterPro" id="IPR025757">
    <property type="entry name" value="MIP1_Leuzipper"/>
</dbReference>
<name>A0A5D2RF12_GOSTO</name>
<dbReference type="SUPFAM" id="SSF50729">
    <property type="entry name" value="PH domain-like"/>
    <property type="match status" value="1"/>
</dbReference>
<dbReference type="PANTHER" id="PTHR46265">
    <property type="entry name" value="RHO GTPASE-ACTIVATING PROTEIN 7"/>
    <property type="match status" value="1"/>
</dbReference>
<evidence type="ECO:0000313" key="7">
    <source>
        <dbReference type="Proteomes" id="UP000322667"/>
    </source>
</evidence>
<dbReference type="InterPro" id="IPR001849">
    <property type="entry name" value="PH_domain"/>
</dbReference>
<dbReference type="GO" id="GO:0005096">
    <property type="term" value="F:GTPase activator activity"/>
    <property type="evidence" value="ECO:0007669"/>
    <property type="project" value="UniProtKB-KW"/>
</dbReference>
<evidence type="ECO:0000256" key="2">
    <source>
        <dbReference type="SAM" id="Coils"/>
    </source>
</evidence>
<keyword evidence="1" id="KW-0343">GTPase activation</keyword>
<dbReference type="InterPro" id="IPR000198">
    <property type="entry name" value="RhoGAP_dom"/>
</dbReference>
<dbReference type="InterPro" id="IPR052799">
    <property type="entry name" value="Rho_GAP_Regulators"/>
</dbReference>
<dbReference type="EMBL" id="CM017611">
    <property type="protein sequence ID" value="TYI39409.1"/>
    <property type="molecule type" value="Genomic_DNA"/>
</dbReference>
<dbReference type="Proteomes" id="UP000322667">
    <property type="component" value="Chromosome A02"/>
</dbReference>
<feature type="region of interest" description="Disordered" evidence="3">
    <location>
        <begin position="417"/>
        <end position="450"/>
    </location>
</feature>
<protein>
    <recommendedName>
        <fullName evidence="8">Rho-GAP domain-containing protein</fullName>
    </recommendedName>
</protein>
<evidence type="ECO:0000259" key="5">
    <source>
        <dbReference type="PROSITE" id="PS50238"/>
    </source>
</evidence>
<dbReference type="PANTHER" id="PTHR46265:SF22">
    <property type="entry name" value="RHO GTPASE-ACTIVATING PROTEIN REN1-LIKE ISOFORM X1"/>
    <property type="match status" value="1"/>
</dbReference>
<dbReference type="Gene3D" id="1.10.555.10">
    <property type="entry name" value="Rho GTPase activation protein"/>
    <property type="match status" value="1"/>
</dbReference>
<evidence type="ECO:0008006" key="8">
    <source>
        <dbReference type="Google" id="ProtNLM"/>
    </source>
</evidence>
<dbReference type="Pfam" id="PF14389">
    <property type="entry name" value="Lzipper-MIP1"/>
    <property type="match status" value="1"/>
</dbReference>
<keyword evidence="2" id="KW-0175">Coiled coil</keyword>